<evidence type="ECO:0000313" key="11">
    <source>
        <dbReference type="EMBL" id="KCZ51039.1"/>
    </source>
</evidence>
<dbReference type="STRING" id="1280946.HY29_06715"/>
<feature type="region of interest" description="Disordered" evidence="8">
    <location>
        <begin position="99"/>
        <end position="123"/>
    </location>
</feature>
<dbReference type="InterPro" id="IPR006665">
    <property type="entry name" value="OmpA-like"/>
</dbReference>
<evidence type="ECO:0000256" key="3">
    <source>
        <dbReference type="ARBA" id="ARBA00022475"/>
    </source>
</evidence>
<dbReference type="Pfam" id="PF13677">
    <property type="entry name" value="MotB_plug"/>
    <property type="match status" value="1"/>
</dbReference>
<dbReference type="GO" id="GO:0005886">
    <property type="term" value="C:plasma membrane"/>
    <property type="evidence" value="ECO:0007669"/>
    <property type="project" value="UniProtKB-SubCell"/>
</dbReference>
<comment type="caution">
    <text evidence="11">The sequence shown here is derived from an EMBL/GenBank/DDBJ whole genome shotgun (WGS) entry which is preliminary data.</text>
</comment>
<evidence type="ECO:0000256" key="7">
    <source>
        <dbReference type="PROSITE-ProRule" id="PRU00473"/>
    </source>
</evidence>
<accession>A0A062U321</accession>
<dbReference type="eggNOG" id="COG1360">
    <property type="taxonomic scope" value="Bacteria"/>
</dbReference>
<dbReference type="SUPFAM" id="SSF103088">
    <property type="entry name" value="OmpA-like"/>
    <property type="match status" value="1"/>
</dbReference>
<gene>
    <name evidence="11" type="ORF">HY29_06715</name>
</gene>
<evidence type="ECO:0000256" key="8">
    <source>
        <dbReference type="SAM" id="MobiDB-lite"/>
    </source>
</evidence>
<dbReference type="InterPro" id="IPR050330">
    <property type="entry name" value="Bact_OuterMem_StrucFunc"/>
</dbReference>
<feature type="region of interest" description="Disordered" evidence="8">
    <location>
        <begin position="243"/>
        <end position="266"/>
    </location>
</feature>
<evidence type="ECO:0000256" key="9">
    <source>
        <dbReference type="SAM" id="Phobius"/>
    </source>
</evidence>
<reference evidence="11 12" key="1">
    <citation type="journal article" date="2014" name="Antonie Van Leeuwenhoek">
        <title>Hyphomonas beringensis sp. nov. and Hyphomonas chukchiensis sp. nov., isolated from surface seawater of the Bering Sea and Chukchi Sea.</title>
        <authorList>
            <person name="Li C."/>
            <person name="Lai Q."/>
            <person name="Li G."/>
            <person name="Dong C."/>
            <person name="Wang J."/>
            <person name="Liao Y."/>
            <person name="Shao Z."/>
        </authorList>
    </citation>
    <scope>NUCLEOTIDE SEQUENCE [LARGE SCALE GENOMIC DNA]</scope>
    <source>
        <strain evidence="11 12">25B14_1</strain>
    </source>
</reference>
<dbReference type="EMBL" id="AWFF01000098">
    <property type="protein sequence ID" value="KCZ51039.1"/>
    <property type="molecule type" value="Genomic_DNA"/>
</dbReference>
<dbReference type="PROSITE" id="PS51123">
    <property type="entry name" value="OMPA_2"/>
    <property type="match status" value="1"/>
</dbReference>
<name>A0A062U321_9PROT</name>
<comment type="similarity">
    <text evidence="2">Belongs to the MotB family.</text>
</comment>
<evidence type="ECO:0000259" key="10">
    <source>
        <dbReference type="PROSITE" id="PS51123"/>
    </source>
</evidence>
<dbReference type="AlphaFoldDB" id="A0A062U321"/>
<evidence type="ECO:0000313" key="12">
    <source>
        <dbReference type="Proteomes" id="UP000027037"/>
    </source>
</evidence>
<feature type="transmembrane region" description="Helical" evidence="9">
    <location>
        <begin position="32"/>
        <end position="51"/>
    </location>
</feature>
<keyword evidence="12" id="KW-1185">Reference proteome</keyword>
<evidence type="ECO:0000256" key="6">
    <source>
        <dbReference type="ARBA" id="ARBA00023136"/>
    </source>
</evidence>
<feature type="domain" description="OmpA-like" evidence="10">
    <location>
        <begin position="156"/>
        <end position="275"/>
    </location>
</feature>
<dbReference type="Gene3D" id="3.30.1330.60">
    <property type="entry name" value="OmpA-like domain"/>
    <property type="match status" value="1"/>
</dbReference>
<comment type="subcellular location">
    <subcellularLocation>
        <location evidence="1">Cell membrane</location>
        <topology evidence="1">Single-pass membrane protein</topology>
    </subcellularLocation>
</comment>
<dbReference type="InterPro" id="IPR025713">
    <property type="entry name" value="MotB-like_N_dom"/>
</dbReference>
<evidence type="ECO:0000256" key="5">
    <source>
        <dbReference type="ARBA" id="ARBA00022989"/>
    </source>
</evidence>
<dbReference type="PANTHER" id="PTHR30329:SF21">
    <property type="entry name" value="LIPOPROTEIN YIAD-RELATED"/>
    <property type="match status" value="1"/>
</dbReference>
<proteinExistence type="inferred from homology"/>
<keyword evidence="6 7" id="KW-0472">Membrane</keyword>
<dbReference type="Proteomes" id="UP000027037">
    <property type="component" value="Unassembled WGS sequence"/>
</dbReference>
<keyword evidence="5 9" id="KW-1133">Transmembrane helix</keyword>
<dbReference type="PANTHER" id="PTHR30329">
    <property type="entry name" value="STATOR ELEMENT OF FLAGELLAR MOTOR COMPLEX"/>
    <property type="match status" value="1"/>
</dbReference>
<keyword evidence="3" id="KW-1003">Cell membrane</keyword>
<keyword evidence="4 9" id="KW-0812">Transmembrane</keyword>
<organism evidence="11 12">
    <name type="scientific">Hyphomonas beringensis</name>
    <dbReference type="NCBI Taxonomy" id="1280946"/>
    <lineage>
        <taxon>Bacteria</taxon>
        <taxon>Pseudomonadati</taxon>
        <taxon>Pseudomonadota</taxon>
        <taxon>Alphaproteobacteria</taxon>
        <taxon>Hyphomonadales</taxon>
        <taxon>Hyphomonadaceae</taxon>
        <taxon>Hyphomonas</taxon>
    </lineage>
</organism>
<dbReference type="CDD" id="cd07185">
    <property type="entry name" value="OmpA_C-like"/>
    <property type="match status" value="1"/>
</dbReference>
<evidence type="ECO:0000256" key="4">
    <source>
        <dbReference type="ARBA" id="ARBA00022692"/>
    </source>
</evidence>
<sequence length="286" mass="31186">MADHSAANSQPIIIKRKKVVKADGHHGGAWKVAYADFVTAMMAFFLLMWLLNATTEEQRKGIADYFNPTIPISRISGGGSDGLNGSSMFSEDTYAKMGTGGTRQQTVDSPHGEALRKDDASSGEVAENLHNLREELGQDSKRLSEHLLIKMSPEGMVLEIIDSDSSPLFAVGNSSPTPLLEELLHSIAGSLSEFRNDIKIVGHTDSLQYAVDASYDNWNLSTDRANTIRKLLLEQGLMPSRLREVSGRADTDPLAPEDPSASQNRRISIVILTGDKEPSNSRLSAY</sequence>
<protein>
    <recommendedName>
        <fullName evidence="10">OmpA-like domain-containing protein</fullName>
    </recommendedName>
</protein>
<feature type="compositionally biased region" description="Basic and acidic residues" evidence="8">
    <location>
        <begin position="110"/>
        <end position="120"/>
    </location>
</feature>
<dbReference type="PATRIC" id="fig|1280946.3.peg.3438"/>
<dbReference type="Pfam" id="PF00691">
    <property type="entry name" value="OmpA"/>
    <property type="match status" value="1"/>
</dbReference>
<evidence type="ECO:0000256" key="1">
    <source>
        <dbReference type="ARBA" id="ARBA00004162"/>
    </source>
</evidence>
<dbReference type="OrthoDB" id="7170686at2"/>
<evidence type="ECO:0000256" key="2">
    <source>
        <dbReference type="ARBA" id="ARBA00008914"/>
    </source>
</evidence>
<dbReference type="InterPro" id="IPR036737">
    <property type="entry name" value="OmpA-like_sf"/>
</dbReference>